<organism evidence="1 2">
    <name type="scientific">Schistosoma mattheei</name>
    <dbReference type="NCBI Taxonomy" id="31246"/>
    <lineage>
        <taxon>Eukaryota</taxon>
        <taxon>Metazoa</taxon>
        <taxon>Spiralia</taxon>
        <taxon>Lophotrochozoa</taxon>
        <taxon>Platyhelminthes</taxon>
        <taxon>Trematoda</taxon>
        <taxon>Digenea</taxon>
        <taxon>Strigeidida</taxon>
        <taxon>Schistosomatoidea</taxon>
        <taxon>Schistosomatidae</taxon>
        <taxon>Schistosoma</taxon>
    </lineage>
</organism>
<name>A0A183P6H3_9TREM</name>
<dbReference type="Proteomes" id="UP000269396">
    <property type="component" value="Unassembled WGS sequence"/>
</dbReference>
<reference evidence="1 2" key="1">
    <citation type="submission" date="2018-11" db="EMBL/GenBank/DDBJ databases">
        <authorList>
            <consortium name="Pathogen Informatics"/>
        </authorList>
    </citation>
    <scope>NUCLEOTIDE SEQUENCE [LARGE SCALE GENOMIC DNA]</scope>
    <source>
        <strain>Denwood</strain>
        <strain evidence="2">Zambia</strain>
    </source>
</reference>
<dbReference type="AlphaFoldDB" id="A0A183P6H3"/>
<dbReference type="EMBL" id="UZAL01030137">
    <property type="protein sequence ID" value="VDP52274.1"/>
    <property type="molecule type" value="Genomic_DNA"/>
</dbReference>
<sequence>MKPREKAKEEAMKLLKSGAISIENKNERHTFKRKPKVNLKVKQSLYRNFLPGPILNALGPEEKKLDVLSNHKAATCEGNCTDASETLQTKRKQQFNLLLDDKNLDTDQLDHQMVSNRLLRVSFARRPFHVKPFSPTKYSPYRSFRKPDFCNSNEEPSNRISSELNRDLITYEDLDVSVSQAEYMFKFDGEFFTEYKRIHIYEAVNQLKRLRCFGALCAINTVVWSFFTCNPRQIQTTSSNFQLFKETAPKSYEKMVESFRLNSDTKRLYPWITAVLAFSSFLGGILLPRRMIRNIILITAENNNTSALQKFIEVDTHGAFGIKSNGRTFKRPLRYISFDYKSPHSDVSRINIRVKHVPFGFILDLRKAKHIDENELCCLMYKVNQKCST</sequence>
<evidence type="ECO:0000313" key="1">
    <source>
        <dbReference type="EMBL" id="VDP52274.1"/>
    </source>
</evidence>
<gene>
    <name evidence="1" type="ORF">SMTD_LOCUS9959</name>
</gene>
<keyword evidence="2" id="KW-1185">Reference proteome</keyword>
<proteinExistence type="predicted"/>
<accession>A0A183P6H3</accession>
<evidence type="ECO:0000313" key="2">
    <source>
        <dbReference type="Proteomes" id="UP000269396"/>
    </source>
</evidence>
<protein>
    <submittedName>
        <fullName evidence="1">Uncharacterized protein</fullName>
    </submittedName>
</protein>